<evidence type="ECO:0000256" key="1">
    <source>
        <dbReference type="SAM" id="SignalP"/>
    </source>
</evidence>
<comment type="caution">
    <text evidence="2">The sequence shown here is derived from an EMBL/GenBank/DDBJ whole genome shotgun (WGS) entry which is preliminary data.</text>
</comment>
<dbReference type="Proteomes" id="UP000580474">
    <property type="component" value="Unassembled WGS sequence"/>
</dbReference>
<organism evidence="2 3">
    <name type="scientific">Saccharopolyspora gloriosae</name>
    <dbReference type="NCBI Taxonomy" id="455344"/>
    <lineage>
        <taxon>Bacteria</taxon>
        <taxon>Bacillati</taxon>
        <taxon>Actinomycetota</taxon>
        <taxon>Actinomycetes</taxon>
        <taxon>Pseudonocardiales</taxon>
        <taxon>Pseudonocardiaceae</taxon>
        <taxon>Saccharopolyspora</taxon>
    </lineage>
</organism>
<name>A0A840NKN5_9PSEU</name>
<reference evidence="2 3" key="1">
    <citation type="submission" date="2020-08" db="EMBL/GenBank/DDBJ databases">
        <title>Sequencing the genomes of 1000 actinobacteria strains.</title>
        <authorList>
            <person name="Klenk H.-P."/>
        </authorList>
    </citation>
    <scope>NUCLEOTIDE SEQUENCE [LARGE SCALE GENOMIC DNA]</scope>
    <source>
        <strain evidence="2 3">DSM 45582</strain>
    </source>
</reference>
<feature type="chain" id="PRO_5039687811" description="Secreted protein" evidence="1">
    <location>
        <begin position="34"/>
        <end position="140"/>
    </location>
</feature>
<feature type="signal peptide" evidence="1">
    <location>
        <begin position="1"/>
        <end position="33"/>
    </location>
</feature>
<evidence type="ECO:0000313" key="2">
    <source>
        <dbReference type="EMBL" id="MBB5072440.1"/>
    </source>
</evidence>
<gene>
    <name evidence="2" type="ORF">BJ969_005528</name>
</gene>
<dbReference type="AlphaFoldDB" id="A0A840NKN5"/>
<dbReference type="RefSeq" id="WP_184483803.1">
    <property type="nucleotide sequence ID" value="NZ_JACHIV010000001.1"/>
</dbReference>
<evidence type="ECO:0008006" key="4">
    <source>
        <dbReference type="Google" id="ProtNLM"/>
    </source>
</evidence>
<protein>
    <recommendedName>
        <fullName evidence="4">Secreted protein</fullName>
    </recommendedName>
</protein>
<dbReference type="EMBL" id="JACHIV010000001">
    <property type="protein sequence ID" value="MBB5072440.1"/>
    <property type="molecule type" value="Genomic_DNA"/>
</dbReference>
<evidence type="ECO:0000313" key="3">
    <source>
        <dbReference type="Proteomes" id="UP000580474"/>
    </source>
</evidence>
<dbReference type="PROSITE" id="PS51318">
    <property type="entry name" value="TAT"/>
    <property type="match status" value="1"/>
</dbReference>
<proteinExistence type="predicted"/>
<keyword evidence="1" id="KW-0732">Signal</keyword>
<accession>A0A840NKN5</accession>
<keyword evidence="3" id="KW-1185">Reference proteome</keyword>
<dbReference type="InterPro" id="IPR006311">
    <property type="entry name" value="TAT_signal"/>
</dbReference>
<sequence>MRFSTRKILFSGIAAGAAVVALGGAAAASGHQAADALPVAPGHEGEGEYTAGNYWLQVRELTADGEGFGTAVAPGTTYYSKTLHGSDSWKPTVLKFSVGEAPEAPTVFSYPIPAEGLGVSCVASGTEAAPQVRCETTDAR</sequence>